<dbReference type="PANTHER" id="PTHR43320">
    <property type="entry name" value="SUGAR KINASE"/>
    <property type="match status" value="1"/>
</dbReference>
<comment type="caution">
    <text evidence="5">The sequence shown here is derived from an EMBL/GenBank/DDBJ whole genome shotgun (WGS) entry which is preliminary data.</text>
</comment>
<dbReference type="InterPro" id="IPR002173">
    <property type="entry name" value="Carboh/pur_kinase_PfkB_CS"/>
</dbReference>
<protein>
    <submittedName>
        <fullName evidence="5">Fructoselysine 6-kinase</fullName>
        <ecNumber evidence="5">2.7.1.218</ecNumber>
    </submittedName>
</protein>
<dbReference type="InterPro" id="IPR029056">
    <property type="entry name" value="Ribokinase-like"/>
</dbReference>
<feature type="domain" description="Carbohydrate kinase PfkB" evidence="4">
    <location>
        <begin position="19"/>
        <end position="257"/>
    </location>
</feature>
<dbReference type="OrthoDB" id="9788681at2"/>
<dbReference type="PROSITE" id="PS00584">
    <property type="entry name" value="PFKB_KINASES_2"/>
    <property type="match status" value="1"/>
</dbReference>
<evidence type="ECO:0000256" key="2">
    <source>
        <dbReference type="ARBA" id="ARBA00022679"/>
    </source>
</evidence>
<accession>A0A6N8HWE5</accession>
<sequence>MKVAAMGDNCIDLYERLGKKYPTGNAVDTGVNLRKLGIPVSIISTTGNDDNGRWMLETLRKEGIDTSHLKTADGPTAVTYMEMDGTDRVHGEYAEGVLETITFDEDDIAFASEHDLVHTALWGKAEAALPAIHSRGVPVSFDYADRLDHPLVETTLPYVDYGFYSYHKARDPFIEAFLKDKVNRGMRIAVATFGEKGSLAWDGRNFYDGPVFPAKVVNTVGAGDSFIAGFLSGALRGRFVPECLETGARVASEVVGVFEPWTDLCVNFEKR</sequence>
<dbReference type="GO" id="GO:0016301">
    <property type="term" value="F:kinase activity"/>
    <property type="evidence" value="ECO:0007669"/>
    <property type="project" value="UniProtKB-KW"/>
</dbReference>
<dbReference type="Pfam" id="PF00294">
    <property type="entry name" value="PfkB"/>
    <property type="match status" value="1"/>
</dbReference>
<comment type="similarity">
    <text evidence="1">Belongs to the carbohydrate kinase PfkB family.</text>
</comment>
<keyword evidence="2 5" id="KW-0808">Transferase</keyword>
<evidence type="ECO:0000256" key="1">
    <source>
        <dbReference type="ARBA" id="ARBA00010688"/>
    </source>
</evidence>
<dbReference type="AlphaFoldDB" id="A0A6N8HWE5"/>
<proteinExistence type="inferred from homology"/>
<gene>
    <name evidence="5" type="primary">frlD_1</name>
    <name evidence="5" type="ORF">CAFE_06700</name>
</gene>
<dbReference type="EMBL" id="VWXL01000014">
    <property type="protein sequence ID" value="MVB09999.1"/>
    <property type="molecule type" value="Genomic_DNA"/>
</dbReference>
<keyword evidence="6" id="KW-1185">Reference proteome</keyword>
<dbReference type="EC" id="2.7.1.218" evidence="5"/>
<dbReference type="RefSeq" id="WP_066644027.1">
    <property type="nucleotide sequence ID" value="NZ_VWXL01000014.1"/>
</dbReference>
<evidence type="ECO:0000313" key="5">
    <source>
        <dbReference type="EMBL" id="MVB09999.1"/>
    </source>
</evidence>
<dbReference type="InterPro" id="IPR052700">
    <property type="entry name" value="Carb_kinase_PfkB-like"/>
</dbReference>
<name>A0A6N8HWE5_9FIRM</name>
<dbReference type="InterPro" id="IPR011611">
    <property type="entry name" value="PfkB_dom"/>
</dbReference>
<dbReference type="PANTHER" id="PTHR43320:SF3">
    <property type="entry name" value="CARBOHYDRATE KINASE PFKB DOMAIN-CONTAINING PROTEIN"/>
    <property type="match status" value="1"/>
</dbReference>
<keyword evidence="3 5" id="KW-0418">Kinase</keyword>
<evidence type="ECO:0000259" key="4">
    <source>
        <dbReference type="Pfam" id="PF00294"/>
    </source>
</evidence>
<dbReference type="Gene3D" id="3.40.1190.20">
    <property type="match status" value="1"/>
</dbReference>
<evidence type="ECO:0000256" key="3">
    <source>
        <dbReference type="ARBA" id="ARBA00022777"/>
    </source>
</evidence>
<reference evidence="5 6" key="1">
    <citation type="submission" date="2019-09" db="EMBL/GenBank/DDBJ databases">
        <title>Genome sequence of Clostridium sp. EA1.</title>
        <authorList>
            <person name="Poehlein A."/>
            <person name="Bengelsdorf F.R."/>
            <person name="Daniel R."/>
        </authorList>
    </citation>
    <scope>NUCLEOTIDE SEQUENCE [LARGE SCALE GENOMIC DNA]</scope>
    <source>
        <strain evidence="5 6">EA1</strain>
    </source>
</reference>
<dbReference type="Proteomes" id="UP000469440">
    <property type="component" value="Unassembled WGS sequence"/>
</dbReference>
<evidence type="ECO:0000313" key="6">
    <source>
        <dbReference type="Proteomes" id="UP000469440"/>
    </source>
</evidence>
<dbReference type="SUPFAM" id="SSF53613">
    <property type="entry name" value="Ribokinase-like"/>
    <property type="match status" value="1"/>
</dbReference>
<dbReference type="NCBIfam" id="NF007321">
    <property type="entry name" value="PRK09813.1"/>
    <property type="match status" value="1"/>
</dbReference>
<organism evidence="5 6">
    <name type="scientific">Caproicibacter fermentans</name>
    <dbReference type="NCBI Taxonomy" id="2576756"/>
    <lineage>
        <taxon>Bacteria</taxon>
        <taxon>Bacillati</taxon>
        <taxon>Bacillota</taxon>
        <taxon>Clostridia</taxon>
        <taxon>Eubacteriales</taxon>
        <taxon>Acutalibacteraceae</taxon>
        <taxon>Caproicibacter</taxon>
    </lineage>
</organism>